<evidence type="ECO:0000313" key="5">
    <source>
        <dbReference type="Proteomes" id="UP000053176"/>
    </source>
</evidence>
<gene>
    <name evidence="4" type="ORF">AU467_32585</name>
</gene>
<dbReference type="PANTHER" id="PTHR35936">
    <property type="entry name" value="MEMBRANE-BOUND LYTIC MUREIN TRANSGLYCOSYLASE F"/>
    <property type="match status" value="1"/>
</dbReference>
<evidence type="ECO:0000313" key="4">
    <source>
        <dbReference type="EMBL" id="KUM23905.1"/>
    </source>
</evidence>
<dbReference type="PANTHER" id="PTHR35936:SF17">
    <property type="entry name" value="ARGININE-BINDING EXTRACELLULAR PROTEIN ARTP"/>
    <property type="match status" value="1"/>
</dbReference>
<dbReference type="GO" id="GO:0033294">
    <property type="term" value="F:ectoine binding"/>
    <property type="evidence" value="ECO:0007669"/>
    <property type="project" value="InterPro"/>
</dbReference>
<dbReference type="EMBL" id="LPWA01000152">
    <property type="protein sequence ID" value="KUM23905.1"/>
    <property type="molecule type" value="Genomic_DNA"/>
</dbReference>
<evidence type="ECO:0000256" key="1">
    <source>
        <dbReference type="ARBA" id="ARBA00022729"/>
    </source>
</evidence>
<dbReference type="InterPro" id="IPR001638">
    <property type="entry name" value="Solute-binding_3/MltF_N"/>
</dbReference>
<comment type="caution">
    <text evidence="4">The sequence shown here is derived from an EMBL/GenBank/DDBJ whole genome shotgun (WGS) entry which is preliminary data.</text>
</comment>
<dbReference type="AlphaFoldDB" id="A0A101KN75"/>
<proteinExistence type="predicted"/>
<sequence length="274" mass="28622">MAALGMAAMAIVLVAASASAESLLDKIKNGGTVRIGYSEGPPSAYSGENKEPLGFSNVVIVAILKRMGATKIEPVVTEWGSLIPGLQAGRFDVISDAMYVRPERCRNVLFSDLFYVGKGSLLVSAGNPKGLHSLEDVRDKGAILVTGSGFGAIKSAHDVGIADDKILQVPGYAEIVQAVKAGRADAGSGDYLALKIAIGDDKRLELANPFTDSARTDYAAFAFNLNDRASVDAANAAMKGYIGSDEMLASISSYGFDKSMLPDGNMTTAELCKG</sequence>
<feature type="domain" description="Solute-binding protein family 3/N-terminal" evidence="3">
    <location>
        <begin position="32"/>
        <end position="258"/>
    </location>
</feature>
<protein>
    <submittedName>
        <fullName evidence="4">Ectoine/hydroxyectoine ABC transporter substrate-binding protein EhuB</fullName>
    </submittedName>
</protein>
<name>A0A101KN75_RHILI</name>
<dbReference type="Gene3D" id="3.40.190.10">
    <property type="entry name" value="Periplasmic binding protein-like II"/>
    <property type="match status" value="2"/>
</dbReference>
<dbReference type="OrthoDB" id="9768183at2"/>
<dbReference type="InterPro" id="IPR014337">
    <property type="entry name" value="Ectoine_EhuB"/>
</dbReference>
<dbReference type="Pfam" id="PF00497">
    <property type="entry name" value="SBP_bac_3"/>
    <property type="match status" value="1"/>
</dbReference>
<dbReference type="Proteomes" id="UP000053176">
    <property type="component" value="Unassembled WGS sequence"/>
</dbReference>
<feature type="signal peptide" evidence="2">
    <location>
        <begin position="1"/>
        <end position="20"/>
    </location>
</feature>
<dbReference type="NCBIfam" id="TIGR02995">
    <property type="entry name" value="ectoine_ehuB"/>
    <property type="match status" value="1"/>
</dbReference>
<dbReference type="GO" id="GO:0051470">
    <property type="term" value="P:ectoine transmembrane transport"/>
    <property type="evidence" value="ECO:0007669"/>
    <property type="project" value="InterPro"/>
</dbReference>
<accession>A0A101KN75</accession>
<evidence type="ECO:0000259" key="3">
    <source>
        <dbReference type="SMART" id="SM00062"/>
    </source>
</evidence>
<evidence type="ECO:0000256" key="2">
    <source>
        <dbReference type="SAM" id="SignalP"/>
    </source>
</evidence>
<keyword evidence="1 2" id="KW-0732">Signal</keyword>
<dbReference type="SUPFAM" id="SSF53850">
    <property type="entry name" value="Periplasmic binding protein-like II"/>
    <property type="match status" value="1"/>
</dbReference>
<reference evidence="4 5" key="1">
    <citation type="submission" date="2015-12" db="EMBL/GenBank/DDBJ databases">
        <title>Draft genome sequence of Mesorhizobium sp. UFLA 01-765, a multitolerant efficient symbiont and plant-growth promoting strain isolated from Zn-mining soil using Leucaena leucocephala as a trap plant.</title>
        <authorList>
            <person name="Rangel W.M."/>
            <person name="Thijs S."/>
            <person name="Longatti S.M."/>
            <person name="Moreira F.M."/>
            <person name="Weyens N."/>
            <person name="Vangronsveld J."/>
            <person name="Van Hamme J.D."/>
            <person name="Bottos E.M."/>
            <person name="Rineau F."/>
        </authorList>
    </citation>
    <scope>NUCLEOTIDE SEQUENCE [LARGE SCALE GENOMIC DNA]</scope>
    <source>
        <strain evidence="4 5">UFLA 01-765</strain>
    </source>
</reference>
<feature type="chain" id="PRO_5007099080" evidence="2">
    <location>
        <begin position="21"/>
        <end position="274"/>
    </location>
</feature>
<dbReference type="SMART" id="SM00062">
    <property type="entry name" value="PBPb"/>
    <property type="match status" value="1"/>
</dbReference>
<organism evidence="4 5">
    <name type="scientific">Rhizobium loti</name>
    <name type="common">Mesorhizobium loti</name>
    <dbReference type="NCBI Taxonomy" id="381"/>
    <lineage>
        <taxon>Bacteria</taxon>
        <taxon>Pseudomonadati</taxon>
        <taxon>Pseudomonadota</taxon>
        <taxon>Alphaproteobacteria</taxon>
        <taxon>Hyphomicrobiales</taxon>
        <taxon>Phyllobacteriaceae</taxon>
        <taxon>Mesorhizobium</taxon>
    </lineage>
</organism>